<proteinExistence type="predicted"/>
<name>A0AAV4CKI9_9GAST</name>
<sequence length="95" mass="10714">MSEADGPRVIAFQLFSSTSKALRFLFHTPLYRNNSLSQSDALELESEQTSSPLHDASNLELLIRHRRQVLPPAKTRGHQNCEPALSRKCNGLVKR</sequence>
<dbReference type="Proteomes" id="UP000735302">
    <property type="component" value="Unassembled WGS sequence"/>
</dbReference>
<dbReference type="EMBL" id="BLXT01006566">
    <property type="protein sequence ID" value="GFO32163.1"/>
    <property type="molecule type" value="Genomic_DNA"/>
</dbReference>
<protein>
    <submittedName>
        <fullName evidence="1">Uncharacterized protein</fullName>
    </submittedName>
</protein>
<comment type="caution">
    <text evidence="1">The sequence shown here is derived from an EMBL/GenBank/DDBJ whole genome shotgun (WGS) entry which is preliminary data.</text>
</comment>
<dbReference type="AlphaFoldDB" id="A0AAV4CKI9"/>
<accession>A0AAV4CKI9</accession>
<evidence type="ECO:0000313" key="2">
    <source>
        <dbReference type="Proteomes" id="UP000735302"/>
    </source>
</evidence>
<keyword evidence="2" id="KW-1185">Reference proteome</keyword>
<gene>
    <name evidence="1" type="ORF">PoB_005866800</name>
</gene>
<reference evidence="1 2" key="1">
    <citation type="journal article" date="2021" name="Elife">
        <title>Chloroplast acquisition without the gene transfer in kleptoplastic sea slugs, Plakobranchus ocellatus.</title>
        <authorList>
            <person name="Maeda T."/>
            <person name="Takahashi S."/>
            <person name="Yoshida T."/>
            <person name="Shimamura S."/>
            <person name="Takaki Y."/>
            <person name="Nagai Y."/>
            <person name="Toyoda A."/>
            <person name="Suzuki Y."/>
            <person name="Arimoto A."/>
            <person name="Ishii H."/>
            <person name="Satoh N."/>
            <person name="Nishiyama T."/>
            <person name="Hasebe M."/>
            <person name="Maruyama T."/>
            <person name="Minagawa J."/>
            <person name="Obokata J."/>
            <person name="Shigenobu S."/>
        </authorList>
    </citation>
    <scope>NUCLEOTIDE SEQUENCE [LARGE SCALE GENOMIC DNA]</scope>
</reference>
<evidence type="ECO:0000313" key="1">
    <source>
        <dbReference type="EMBL" id="GFO32163.1"/>
    </source>
</evidence>
<organism evidence="1 2">
    <name type="scientific">Plakobranchus ocellatus</name>
    <dbReference type="NCBI Taxonomy" id="259542"/>
    <lineage>
        <taxon>Eukaryota</taxon>
        <taxon>Metazoa</taxon>
        <taxon>Spiralia</taxon>
        <taxon>Lophotrochozoa</taxon>
        <taxon>Mollusca</taxon>
        <taxon>Gastropoda</taxon>
        <taxon>Heterobranchia</taxon>
        <taxon>Euthyneura</taxon>
        <taxon>Panpulmonata</taxon>
        <taxon>Sacoglossa</taxon>
        <taxon>Placobranchoidea</taxon>
        <taxon>Plakobranchidae</taxon>
        <taxon>Plakobranchus</taxon>
    </lineage>
</organism>